<reference evidence="2 3" key="1">
    <citation type="submission" date="2015-09" db="EMBL/GenBank/DDBJ databases">
        <title>Draft genome of the parasitic nematode Teladorsagia circumcincta isolate WARC Sus (inbred).</title>
        <authorList>
            <person name="Mitreva M."/>
        </authorList>
    </citation>
    <scope>NUCLEOTIDE SEQUENCE [LARGE SCALE GENOMIC DNA]</scope>
    <source>
        <strain evidence="2 3">S</strain>
    </source>
</reference>
<proteinExistence type="predicted"/>
<dbReference type="InterPro" id="IPR051064">
    <property type="entry name" value="SEC14/CRAL-TRIO_domain"/>
</dbReference>
<dbReference type="PANTHER" id="PTHR23324">
    <property type="entry name" value="SEC14 RELATED PROTEIN"/>
    <property type="match status" value="1"/>
</dbReference>
<dbReference type="EMBL" id="KZ346509">
    <property type="protein sequence ID" value="PIO69804.1"/>
    <property type="molecule type" value="Genomic_DNA"/>
</dbReference>
<name>A0A2G9UHT9_TELCI</name>
<evidence type="ECO:0000313" key="2">
    <source>
        <dbReference type="EMBL" id="PIO69804.1"/>
    </source>
</evidence>
<gene>
    <name evidence="2" type="ORF">TELCIR_08360</name>
</gene>
<accession>A0A2G9UHT9</accession>
<sequence>MSNAAEYFPGGLMCQDDEGNVVYMQALAMTHPKTLIKSGAASDLYRLSIIEAELAFKLVRKAEAATGKKLGAKIIIDLDNFSMDVLYPPALNVYLNLLTLLQVILNKYENQFQALFPDFGRHIYVINSPMMIKTVYAMIQPVLSKQTKEKLGEHNIYRHWGGSKASDLPTGDVRMGGKVPEKLQYKAEDNVDDDKKDFTKVTVAARSKVEVKVKGERGKTFRWFWRVSTGDVDFGISRNGEMGKQHHKNHSHAHACSAPRECKHELLWSDETFIHE</sequence>
<dbReference type="PROSITE" id="PS50191">
    <property type="entry name" value="CRAL_TRIO"/>
    <property type="match status" value="1"/>
</dbReference>
<dbReference type="CDD" id="cd00170">
    <property type="entry name" value="SEC14"/>
    <property type="match status" value="1"/>
</dbReference>
<dbReference type="SUPFAM" id="SSF52087">
    <property type="entry name" value="CRAL/TRIO domain"/>
    <property type="match status" value="1"/>
</dbReference>
<dbReference type="Pfam" id="PF00650">
    <property type="entry name" value="CRAL_TRIO"/>
    <property type="match status" value="1"/>
</dbReference>
<dbReference type="AlphaFoldDB" id="A0A2G9UHT9"/>
<protein>
    <submittedName>
        <fullName evidence="2">CRAL/TRIO domain protein</fullName>
    </submittedName>
</protein>
<dbReference type="InterPro" id="IPR036865">
    <property type="entry name" value="CRAL-TRIO_dom_sf"/>
</dbReference>
<evidence type="ECO:0000313" key="3">
    <source>
        <dbReference type="Proteomes" id="UP000230423"/>
    </source>
</evidence>
<dbReference type="InterPro" id="IPR001251">
    <property type="entry name" value="CRAL-TRIO_dom"/>
</dbReference>
<feature type="domain" description="CRAL-TRIO" evidence="1">
    <location>
        <begin position="1"/>
        <end position="191"/>
    </location>
</feature>
<keyword evidence="3" id="KW-1185">Reference proteome</keyword>
<evidence type="ECO:0000259" key="1">
    <source>
        <dbReference type="PROSITE" id="PS50191"/>
    </source>
</evidence>
<dbReference type="GO" id="GO:0005737">
    <property type="term" value="C:cytoplasm"/>
    <property type="evidence" value="ECO:0007669"/>
    <property type="project" value="TreeGrafter"/>
</dbReference>
<dbReference type="Gene3D" id="3.40.525.10">
    <property type="entry name" value="CRAL-TRIO lipid binding domain"/>
    <property type="match status" value="1"/>
</dbReference>
<dbReference type="PANTHER" id="PTHR23324:SF7">
    <property type="entry name" value="CRAL-TRIO DOMAIN-CONTAINING PROTEIN"/>
    <property type="match status" value="1"/>
</dbReference>
<dbReference type="OrthoDB" id="1434354at2759"/>
<organism evidence="2 3">
    <name type="scientific">Teladorsagia circumcincta</name>
    <name type="common">Brown stomach worm</name>
    <name type="synonym">Ostertagia circumcincta</name>
    <dbReference type="NCBI Taxonomy" id="45464"/>
    <lineage>
        <taxon>Eukaryota</taxon>
        <taxon>Metazoa</taxon>
        <taxon>Ecdysozoa</taxon>
        <taxon>Nematoda</taxon>
        <taxon>Chromadorea</taxon>
        <taxon>Rhabditida</taxon>
        <taxon>Rhabditina</taxon>
        <taxon>Rhabditomorpha</taxon>
        <taxon>Strongyloidea</taxon>
        <taxon>Trichostrongylidae</taxon>
        <taxon>Teladorsagia</taxon>
    </lineage>
</organism>
<dbReference type="Proteomes" id="UP000230423">
    <property type="component" value="Unassembled WGS sequence"/>
</dbReference>
<dbReference type="SMART" id="SM00516">
    <property type="entry name" value="SEC14"/>
    <property type="match status" value="1"/>
</dbReference>